<evidence type="ECO:0000256" key="1">
    <source>
        <dbReference type="SAM" id="MobiDB-lite"/>
    </source>
</evidence>
<name>A0A232EZ82_9HYME</name>
<reference evidence="2 3" key="1">
    <citation type="journal article" date="2017" name="Curr. Biol.">
        <title>The Evolution of Venom by Co-option of Single-Copy Genes.</title>
        <authorList>
            <person name="Martinson E.O."/>
            <person name="Mrinalini"/>
            <person name="Kelkar Y.D."/>
            <person name="Chang C.H."/>
            <person name="Werren J.H."/>
        </authorList>
    </citation>
    <scope>NUCLEOTIDE SEQUENCE [LARGE SCALE GENOMIC DNA]</scope>
    <source>
        <strain evidence="2 3">Alberta</strain>
        <tissue evidence="2">Whole body</tissue>
    </source>
</reference>
<dbReference type="Proteomes" id="UP000215335">
    <property type="component" value="Unassembled WGS sequence"/>
</dbReference>
<gene>
    <name evidence="2" type="ORF">TSAR_001373</name>
</gene>
<dbReference type="AlphaFoldDB" id="A0A232EZ82"/>
<protein>
    <submittedName>
        <fullName evidence="2">Uncharacterized protein</fullName>
    </submittedName>
</protein>
<sequence>MIPGDDVDTVYPGHQETTLMLPTLGTGYLEERCRRDIRVQRPQKPPSDKTRHYQVHGVFTCHLNTSSQVCAETPSRGDGTRAESAENSGKEWHKNTV</sequence>
<accession>A0A232EZ82</accession>
<proteinExistence type="predicted"/>
<feature type="compositionally biased region" description="Basic and acidic residues" evidence="1">
    <location>
        <begin position="78"/>
        <end position="97"/>
    </location>
</feature>
<evidence type="ECO:0000313" key="3">
    <source>
        <dbReference type="Proteomes" id="UP000215335"/>
    </source>
</evidence>
<comment type="caution">
    <text evidence="2">The sequence shown here is derived from an EMBL/GenBank/DDBJ whole genome shotgun (WGS) entry which is preliminary data.</text>
</comment>
<dbReference type="EMBL" id="NNAY01001513">
    <property type="protein sequence ID" value="OXU23742.1"/>
    <property type="molecule type" value="Genomic_DNA"/>
</dbReference>
<feature type="region of interest" description="Disordered" evidence="1">
    <location>
        <begin position="69"/>
        <end position="97"/>
    </location>
</feature>
<organism evidence="2 3">
    <name type="scientific">Trichomalopsis sarcophagae</name>
    <dbReference type="NCBI Taxonomy" id="543379"/>
    <lineage>
        <taxon>Eukaryota</taxon>
        <taxon>Metazoa</taxon>
        <taxon>Ecdysozoa</taxon>
        <taxon>Arthropoda</taxon>
        <taxon>Hexapoda</taxon>
        <taxon>Insecta</taxon>
        <taxon>Pterygota</taxon>
        <taxon>Neoptera</taxon>
        <taxon>Endopterygota</taxon>
        <taxon>Hymenoptera</taxon>
        <taxon>Apocrita</taxon>
        <taxon>Proctotrupomorpha</taxon>
        <taxon>Chalcidoidea</taxon>
        <taxon>Pteromalidae</taxon>
        <taxon>Pteromalinae</taxon>
        <taxon>Trichomalopsis</taxon>
    </lineage>
</organism>
<keyword evidence="3" id="KW-1185">Reference proteome</keyword>
<evidence type="ECO:0000313" key="2">
    <source>
        <dbReference type="EMBL" id="OXU23742.1"/>
    </source>
</evidence>